<evidence type="ECO:0000313" key="4">
    <source>
        <dbReference type="EMBL" id="CAL1161201.1"/>
    </source>
</evidence>
<dbReference type="Pfam" id="PF13519">
    <property type="entry name" value="VWA_2"/>
    <property type="match status" value="1"/>
</dbReference>
<dbReference type="OrthoDB" id="310690at2759"/>
<sequence>MMDPRRLSKAICQEFETATAKCAGFANKDIVLLIGCCGSGKTTVTSYALGTDFRYNRRTQKLEADNPMEGFVTSAQCADVTKGLMSAEVPNTNGLQLVDNAGTGATEGPIAEVCGAINRSLAVQSARSVRVVLVIKEARGDVGNERGRVLLKDVEHVASMFCRLENLGSVGLIVTSEPRGLSVPGVASEVSKSMYDNFNELLETALAEDEYVDLGAAEAPSHMKTNVAGKRLLEHFAASCDKANKIAEEFKEWEDDSFLEQVCAERVTIFPVNVSRSQQRLSLQKWLHNLPAVQNPGEALKYVLLSDAKKDLEQTLSKFFLDCKHSIGERGVSWASDEVLVSKIMDLLSLTQTLEETELMPTAASYRTDLVAQLVRENERVNTMVLEGVRSGNPEKIEGVWPAMVKMDTFRQLCAGVHIPGWMKSSAVMTRGIVVAKESLDRHLPGGCTDARWDFNLALQVKGILSAVQQLEPLGGEVLKSWASALSDHVKGLQKSAGECKNAASVIHALKCLEEHREFLPRTLMPILGPYGCQILEGDGLSVAEEAAKDAVRASLANLSGKMVETVLQSGSSAASEQLMQLCRSTELNGILGKDLEDEYVLKPMSANLAPSQGDIDSLVKTMETSLTDEWHSQLLSINERMAAAGEHGPRLLSSVELKLDGFSAAASKRICKSKDGVTDAIKKLLAQKCLPEVCERSWAALSLNEIPEEIQDTDSDRDVVEEAETAINELELLLPVDTLLKVMRPNLKVQTETVTVALQCIAWNLNKNLSDALKRTTRRARDKAFIPTHSLGAEVIRAMGQLKSLASLAETLAKTLQSLQDHACSTLAEKLSSLVKAANGFVDDVVKKEMEEWAQADTSVSGWRELFTRHLKMANRLQSLDNDQGHVRSAFAALFQKVKMWRDECFKQATEALETGDFLENPASWIRFVQSCVKEGLAFEQSELCEQLGFQAQFRPLVEAQCEICHQEAASTHQNLKLVTWQKLTTLISALQQLQSEDPRVAKCVKSLTESREPLNLALEDDESRFEKALSEGRFAQAAQLLRKVHSRQRHGDRLKEYLLEAMGSASKSIDDDTEVETLISAVKDARRLIQEVDGMEDAEMAAYAKSQRDELEQKLARKSEESEVQLQMALDGRHAPSCALQLRAVMISKSRQNTAREAISEFALKKKQAFAAMNVSDLVQWIMIHERIWKNLPEEFKNQTEDYAELLQEFQKCFDKVFDKDFKSMYAHLDKKQWGEARQTYQDLKSAVDDLLDLEVLKSFRSLKKLQTKLNGSAGRSRCTLAKDDIKKGEFYEAICVVVTSNGEKEEVELLEMINEQVRKNFRPSTDFAEVHERLTFLDRFREAVGENAPDELVGLSREVNQAYHKAKPQVEQKASAAVSEVLEATAATDLAAMACALSNFKRFEVGLGITEAQQKDVTQAKQEFWRQIKDCCNKVASSIDITNLDVHSLSLSLEPLKGWLDTFQSLSPPKKQALMEEKNLPDLQAWMREVLAEPLRRLLDPSILMNCVDSRRFSDISRRYSASQRLRAVLKTEALDLTVVEQYLLQRKDVGRQALDSANFHQFNSEVKVCKLVSEELVEVPAAFKILADLENDLRERFLNQHLNKLRSAQNIPDAAAASQEARKVANSAPDTHEWVTSALEDAFQDLQNKEAFNVQGLATLGMILVQTPLGQTIVAEHPDFFGAVKDMHSNESFRRAGENQNLDEIVGRLTSVSGLDGTEYHELVAALRNHEEQFDQLKNKYLYHGVRPLEDILQEAKTDLDMAVQACNCQDKSAEAVSKLVSHLSVCFTLVKSGKKFLQADVSQQERKLVIPHRGQMLTLFRFLQCHKAAQPDALWKRIFNWVHDKVCGQPGNSQQPDNHLAQVLTGEGKCLTLGLLASFLALNGLESDIVCYRKFLIEQDREFMRPFFKFLGVEEKIRYMTFDELCEERLAHIRQASKELIESGKVTTARSQGQFANRACLIDEVDVVFARNFYGNTWDGGFKLTSPQAVGLVSHIFSEVTAGRPIKNIADTDEFQDLLEAYPEEMRGVLTQKAAELVQNVEEWSKPEPILDEKTGRIGYKEKDEVSYDISYSNQTTFAYLSFLQQGKLTPEQVQEQIGIDMLCGRFSFADLPNSYACILGVTGTLMELRSIEGFETVLQNEYGFKHFTITPSIFAGGRLLFNPGEHVQVHAVEDEWGLGLERLVAEHTARGDSVLVFFKNETQMKKYPGWANMQCLTERTNPKSRKGYIAAATAEGKATLLTRAFGRGIDFQMPEKHRLVVIQTYLSSLVSEEQQIKGRTARHGKSGLFLQVLCAQHLEGKMAFSPEDVNSLRNLKGDQIQSLLKAKQTAKTSSKFFGMAERRNRARHLEAETRKWESLLFGDAETSQKLKRLATFNEVRDPVHYSVLLDISMSMSGKRKQHMDVAFSKFREQLCAQERQGINTMVSVVLFNHTTQVIVPTHVKASELQDIAHRQVGGGTCFHNAFAACRTLISKRSKTQELILFLTDGEAECPERELTALLAEHGNRIKCITCVALGAQAGKSVLKNIGAKFQAKNISFNLYDANSEESLVTAFQEAAGGRAIHCK</sequence>
<dbReference type="InterPro" id="IPR002035">
    <property type="entry name" value="VWF_A"/>
</dbReference>
<dbReference type="EMBL" id="CAMXCT030004135">
    <property type="protein sequence ID" value="CAL4795138.1"/>
    <property type="molecule type" value="Genomic_DNA"/>
</dbReference>
<keyword evidence="5" id="KW-1185">Reference proteome</keyword>
<dbReference type="SUPFAM" id="SSF52540">
    <property type="entry name" value="P-loop containing nucleoside triphosphate hydrolases"/>
    <property type="match status" value="2"/>
</dbReference>
<dbReference type="Proteomes" id="UP001152797">
    <property type="component" value="Unassembled WGS sequence"/>
</dbReference>
<reference evidence="3" key="1">
    <citation type="submission" date="2022-10" db="EMBL/GenBank/DDBJ databases">
        <authorList>
            <person name="Chen Y."/>
            <person name="Dougan E. K."/>
            <person name="Chan C."/>
            <person name="Rhodes N."/>
            <person name="Thang M."/>
        </authorList>
    </citation>
    <scope>NUCLEOTIDE SEQUENCE</scope>
</reference>
<dbReference type="InterPro" id="IPR011115">
    <property type="entry name" value="SecA_DEAD"/>
</dbReference>
<dbReference type="Gene3D" id="3.40.50.410">
    <property type="entry name" value="von Willebrand factor, type A domain"/>
    <property type="match status" value="1"/>
</dbReference>
<name>A0A9P1GBD0_9DINO</name>
<dbReference type="Pfam" id="PF07517">
    <property type="entry name" value="SecA_DEAD"/>
    <property type="match status" value="1"/>
</dbReference>
<comment type="caution">
    <text evidence="3">The sequence shown here is derived from an EMBL/GenBank/DDBJ whole genome shotgun (WGS) entry which is preliminary data.</text>
</comment>
<dbReference type="InterPro" id="IPR036465">
    <property type="entry name" value="vWFA_dom_sf"/>
</dbReference>
<protein>
    <recommendedName>
        <fullName evidence="2">VWFA domain-containing protein</fullName>
    </recommendedName>
</protein>
<proteinExistence type="predicted"/>
<dbReference type="CDD" id="cd00198">
    <property type="entry name" value="vWFA"/>
    <property type="match status" value="1"/>
</dbReference>
<dbReference type="SMART" id="SM00327">
    <property type="entry name" value="VWA"/>
    <property type="match status" value="1"/>
</dbReference>
<dbReference type="InterPro" id="IPR027417">
    <property type="entry name" value="P-loop_NTPase"/>
</dbReference>
<dbReference type="GO" id="GO:0016020">
    <property type="term" value="C:membrane"/>
    <property type="evidence" value="ECO:0007669"/>
    <property type="project" value="InterPro"/>
</dbReference>
<dbReference type="GO" id="GO:0017038">
    <property type="term" value="P:protein import"/>
    <property type="evidence" value="ECO:0007669"/>
    <property type="project" value="InterPro"/>
</dbReference>
<reference evidence="4" key="2">
    <citation type="submission" date="2024-04" db="EMBL/GenBank/DDBJ databases">
        <authorList>
            <person name="Chen Y."/>
            <person name="Shah S."/>
            <person name="Dougan E. K."/>
            <person name="Thang M."/>
            <person name="Chan C."/>
        </authorList>
    </citation>
    <scope>NUCLEOTIDE SEQUENCE [LARGE SCALE GENOMIC DNA]</scope>
</reference>
<keyword evidence="1" id="KW-0175">Coiled coil</keyword>
<dbReference type="GO" id="GO:0005524">
    <property type="term" value="F:ATP binding"/>
    <property type="evidence" value="ECO:0007669"/>
    <property type="project" value="InterPro"/>
</dbReference>
<dbReference type="Gene3D" id="3.40.50.300">
    <property type="entry name" value="P-loop containing nucleotide triphosphate hydrolases"/>
    <property type="match status" value="2"/>
</dbReference>
<gene>
    <name evidence="3" type="ORF">C1SCF055_LOCUS33351</name>
</gene>
<dbReference type="EMBL" id="CAMXCT020004135">
    <property type="protein sequence ID" value="CAL1161201.1"/>
    <property type="molecule type" value="Genomic_DNA"/>
</dbReference>
<accession>A0A9P1GBD0</accession>
<evidence type="ECO:0000259" key="2">
    <source>
        <dbReference type="SMART" id="SM00327"/>
    </source>
</evidence>
<feature type="coiled-coil region" evidence="1">
    <location>
        <begin position="1103"/>
        <end position="1130"/>
    </location>
</feature>
<feature type="domain" description="VWFA" evidence="2">
    <location>
        <begin position="2388"/>
        <end position="2563"/>
    </location>
</feature>
<organism evidence="3">
    <name type="scientific">Cladocopium goreaui</name>
    <dbReference type="NCBI Taxonomy" id="2562237"/>
    <lineage>
        <taxon>Eukaryota</taxon>
        <taxon>Sar</taxon>
        <taxon>Alveolata</taxon>
        <taxon>Dinophyceae</taxon>
        <taxon>Suessiales</taxon>
        <taxon>Symbiodiniaceae</taxon>
        <taxon>Cladocopium</taxon>
    </lineage>
</organism>
<dbReference type="SUPFAM" id="SSF53300">
    <property type="entry name" value="vWA-like"/>
    <property type="match status" value="1"/>
</dbReference>
<evidence type="ECO:0000256" key="1">
    <source>
        <dbReference type="SAM" id="Coils"/>
    </source>
</evidence>
<dbReference type="EMBL" id="CAMXCT010004135">
    <property type="protein sequence ID" value="CAI4007826.1"/>
    <property type="molecule type" value="Genomic_DNA"/>
</dbReference>
<evidence type="ECO:0000313" key="5">
    <source>
        <dbReference type="Proteomes" id="UP001152797"/>
    </source>
</evidence>
<evidence type="ECO:0000313" key="3">
    <source>
        <dbReference type="EMBL" id="CAI4007826.1"/>
    </source>
</evidence>